<feature type="non-terminal residue" evidence="1">
    <location>
        <position position="99"/>
    </location>
</feature>
<dbReference type="AlphaFoldDB" id="A0A4P9YBP9"/>
<dbReference type="Gene3D" id="2.40.70.10">
    <property type="entry name" value="Acid Proteases"/>
    <property type="match status" value="1"/>
</dbReference>
<dbReference type="CDD" id="cd00303">
    <property type="entry name" value="retropepsin_like"/>
    <property type="match status" value="1"/>
</dbReference>
<dbReference type="EMBL" id="ML006402">
    <property type="protein sequence ID" value="RKP16578.1"/>
    <property type="molecule type" value="Genomic_DNA"/>
</dbReference>
<evidence type="ECO:0008006" key="3">
    <source>
        <dbReference type="Google" id="ProtNLM"/>
    </source>
</evidence>
<protein>
    <recommendedName>
        <fullName evidence="3">Peptidase A2 domain-containing protein</fullName>
    </recommendedName>
</protein>
<dbReference type="Pfam" id="PF08284">
    <property type="entry name" value="RVP_2"/>
    <property type="match status" value="1"/>
</dbReference>
<name>A0A4P9YBP9_ROZAC</name>
<reference evidence="2" key="1">
    <citation type="journal article" date="2018" name="Nat. Microbiol.">
        <title>Leveraging single-cell genomics to expand the fungal tree of life.</title>
        <authorList>
            <person name="Ahrendt S.R."/>
            <person name="Quandt C.A."/>
            <person name="Ciobanu D."/>
            <person name="Clum A."/>
            <person name="Salamov A."/>
            <person name="Andreopoulos B."/>
            <person name="Cheng J.F."/>
            <person name="Woyke T."/>
            <person name="Pelin A."/>
            <person name="Henrissat B."/>
            <person name="Reynolds N.K."/>
            <person name="Benny G.L."/>
            <person name="Smith M.E."/>
            <person name="James T.Y."/>
            <person name="Grigoriev I.V."/>
        </authorList>
    </citation>
    <scope>NUCLEOTIDE SEQUENCE [LARGE SCALE GENOMIC DNA]</scope>
    <source>
        <strain evidence="2">CSF55</strain>
    </source>
</reference>
<evidence type="ECO:0000313" key="1">
    <source>
        <dbReference type="EMBL" id="RKP16578.1"/>
    </source>
</evidence>
<dbReference type="InterPro" id="IPR021109">
    <property type="entry name" value="Peptidase_aspartic_dom_sf"/>
</dbReference>
<feature type="non-terminal residue" evidence="1">
    <location>
        <position position="1"/>
    </location>
</feature>
<proteinExistence type="predicted"/>
<organism evidence="1 2">
    <name type="scientific">Rozella allomycis (strain CSF55)</name>
    <dbReference type="NCBI Taxonomy" id="988480"/>
    <lineage>
        <taxon>Eukaryota</taxon>
        <taxon>Fungi</taxon>
        <taxon>Fungi incertae sedis</taxon>
        <taxon>Cryptomycota</taxon>
        <taxon>Cryptomycota incertae sedis</taxon>
        <taxon>Rozella</taxon>
    </lineage>
</organism>
<evidence type="ECO:0000313" key="2">
    <source>
        <dbReference type="Proteomes" id="UP000281549"/>
    </source>
</evidence>
<dbReference type="SUPFAM" id="SSF50630">
    <property type="entry name" value="Acid proteases"/>
    <property type="match status" value="1"/>
</dbReference>
<accession>A0A4P9YBP9</accession>
<gene>
    <name evidence="1" type="ORF">ROZALSC1DRAFT_3526</name>
</gene>
<sequence>LVDSGASLSFVDSIFANKIGLQKWNETKEIIAETIDGRTLSSGTIRYYSQPKMQLNGHCFQPKLRHIQSPHFNIILGMDWLMDNIPFIHWKTRTLDFKR</sequence>
<dbReference type="Proteomes" id="UP000281549">
    <property type="component" value="Unassembled WGS sequence"/>
</dbReference>